<reference evidence="1 2" key="1">
    <citation type="journal article" date="2014" name="Curr. Biol.">
        <title>The genome of the clonal raider ant Cerapachys biroi.</title>
        <authorList>
            <person name="Oxley P.R."/>
            <person name="Ji L."/>
            <person name="Fetter-Pruneda I."/>
            <person name="McKenzie S.K."/>
            <person name="Li C."/>
            <person name="Hu H."/>
            <person name="Zhang G."/>
            <person name="Kronauer D.J."/>
        </authorList>
    </citation>
    <scope>NUCLEOTIDE SEQUENCE [LARGE SCALE GENOMIC DNA]</scope>
</reference>
<dbReference type="EMBL" id="KK107061">
    <property type="protein sequence ID" value="EZA61346.1"/>
    <property type="molecule type" value="Genomic_DNA"/>
</dbReference>
<proteinExistence type="predicted"/>
<keyword evidence="2" id="KW-1185">Reference proteome</keyword>
<dbReference type="Proteomes" id="UP000053097">
    <property type="component" value="Unassembled WGS sequence"/>
</dbReference>
<evidence type="ECO:0000313" key="1">
    <source>
        <dbReference type="EMBL" id="EZA61346.1"/>
    </source>
</evidence>
<protein>
    <submittedName>
        <fullName evidence="1">Uncharacterized protein</fullName>
    </submittedName>
</protein>
<gene>
    <name evidence="1" type="ORF">X777_12053</name>
</gene>
<accession>A0A026X009</accession>
<dbReference type="AlphaFoldDB" id="A0A026X009"/>
<sequence>MSVPLLRYTPGSRVALRDVMEYVRCTLENEQQSQVSVGALALASTRLSYRSPIAAEENLHSVWEMATLDARNGNAKHSRNVSVSSRARN</sequence>
<organism evidence="1 2">
    <name type="scientific">Ooceraea biroi</name>
    <name type="common">Clonal raider ant</name>
    <name type="synonym">Cerapachys biroi</name>
    <dbReference type="NCBI Taxonomy" id="2015173"/>
    <lineage>
        <taxon>Eukaryota</taxon>
        <taxon>Metazoa</taxon>
        <taxon>Ecdysozoa</taxon>
        <taxon>Arthropoda</taxon>
        <taxon>Hexapoda</taxon>
        <taxon>Insecta</taxon>
        <taxon>Pterygota</taxon>
        <taxon>Neoptera</taxon>
        <taxon>Endopterygota</taxon>
        <taxon>Hymenoptera</taxon>
        <taxon>Apocrita</taxon>
        <taxon>Aculeata</taxon>
        <taxon>Formicoidea</taxon>
        <taxon>Formicidae</taxon>
        <taxon>Dorylinae</taxon>
        <taxon>Ooceraea</taxon>
    </lineage>
</organism>
<evidence type="ECO:0000313" key="2">
    <source>
        <dbReference type="Proteomes" id="UP000053097"/>
    </source>
</evidence>
<name>A0A026X009_OOCBI</name>